<evidence type="ECO:0008006" key="3">
    <source>
        <dbReference type="Google" id="ProtNLM"/>
    </source>
</evidence>
<dbReference type="PANTHER" id="PTHR31793:SF2">
    <property type="entry name" value="BLR1345 PROTEIN"/>
    <property type="match status" value="1"/>
</dbReference>
<evidence type="ECO:0000313" key="1">
    <source>
        <dbReference type="EMBL" id="GLK77948.1"/>
    </source>
</evidence>
<keyword evidence="2" id="KW-1185">Reference proteome</keyword>
<dbReference type="Pfam" id="PF13279">
    <property type="entry name" value="4HBT_2"/>
    <property type="match status" value="1"/>
</dbReference>
<gene>
    <name evidence="1" type="ORF">GCM10008171_32020</name>
</gene>
<protein>
    <recommendedName>
        <fullName evidence="3">Thioesterase</fullName>
    </recommendedName>
</protein>
<dbReference type="EMBL" id="BSFK01000016">
    <property type="protein sequence ID" value="GLK77948.1"/>
    <property type="molecule type" value="Genomic_DNA"/>
</dbReference>
<dbReference type="InterPro" id="IPR050563">
    <property type="entry name" value="4-hydroxybenzoyl-CoA_TE"/>
</dbReference>
<reference evidence="1" key="2">
    <citation type="submission" date="2023-01" db="EMBL/GenBank/DDBJ databases">
        <authorList>
            <person name="Sun Q."/>
            <person name="Evtushenko L."/>
        </authorList>
    </citation>
    <scope>NUCLEOTIDE SEQUENCE</scope>
    <source>
        <strain evidence="1">VKM B-2555</strain>
    </source>
</reference>
<organism evidence="1 2">
    <name type="scientific">Methylopila jiangsuensis</name>
    <dbReference type="NCBI Taxonomy" id="586230"/>
    <lineage>
        <taxon>Bacteria</taxon>
        <taxon>Pseudomonadati</taxon>
        <taxon>Pseudomonadota</taxon>
        <taxon>Alphaproteobacteria</taxon>
        <taxon>Hyphomicrobiales</taxon>
        <taxon>Methylopilaceae</taxon>
        <taxon>Methylopila</taxon>
    </lineage>
</organism>
<dbReference type="PANTHER" id="PTHR31793">
    <property type="entry name" value="4-HYDROXYBENZOYL-COA THIOESTERASE FAMILY MEMBER"/>
    <property type="match status" value="1"/>
</dbReference>
<dbReference type="Gene3D" id="3.10.129.10">
    <property type="entry name" value="Hotdog Thioesterase"/>
    <property type="match status" value="1"/>
</dbReference>
<name>A0A9W6JLZ2_9HYPH</name>
<proteinExistence type="predicted"/>
<dbReference type="GO" id="GO:0047617">
    <property type="term" value="F:fatty acyl-CoA hydrolase activity"/>
    <property type="evidence" value="ECO:0007669"/>
    <property type="project" value="TreeGrafter"/>
</dbReference>
<reference evidence="1" key="1">
    <citation type="journal article" date="2014" name="Int. J. Syst. Evol. Microbiol.">
        <title>Complete genome sequence of Corynebacterium casei LMG S-19264T (=DSM 44701T), isolated from a smear-ripened cheese.</title>
        <authorList>
            <consortium name="US DOE Joint Genome Institute (JGI-PGF)"/>
            <person name="Walter F."/>
            <person name="Albersmeier A."/>
            <person name="Kalinowski J."/>
            <person name="Ruckert C."/>
        </authorList>
    </citation>
    <scope>NUCLEOTIDE SEQUENCE</scope>
    <source>
        <strain evidence="1">VKM B-2555</strain>
    </source>
</reference>
<dbReference type="Proteomes" id="UP001143364">
    <property type="component" value="Unassembled WGS sequence"/>
</dbReference>
<dbReference type="RefSeq" id="WP_271205774.1">
    <property type="nucleotide sequence ID" value="NZ_BSFK01000016.1"/>
</dbReference>
<comment type="caution">
    <text evidence="1">The sequence shown here is derived from an EMBL/GenBank/DDBJ whole genome shotgun (WGS) entry which is preliminary data.</text>
</comment>
<accession>A0A9W6JLZ2</accession>
<evidence type="ECO:0000313" key="2">
    <source>
        <dbReference type="Proteomes" id="UP001143364"/>
    </source>
</evidence>
<sequence>MTDSAFITPPLAIEPSFLDHNGHVNMAYHLVLVDRAIDLAFAEFRAGPDEYGSAYGLTTFAGEMHVRYLAEMNAGDEIVGRVLLAEADAKRVIWTVELVRRDDGAVVTTVEGVTLSVSIATRRVTPFPDEVQALIAARIERDREAVAALHWRGRAVGMKR</sequence>
<dbReference type="CDD" id="cd00586">
    <property type="entry name" value="4HBT"/>
    <property type="match status" value="1"/>
</dbReference>
<dbReference type="AlphaFoldDB" id="A0A9W6JLZ2"/>
<dbReference type="InterPro" id="IPR029069">
    <property type="entry name" value="HotDog_dom_sf"/>
</dbReference>
<dbReference type="SUPFAM" id="SSF54637">
    <property type="entry name" value="Thioesterase/thiol ester dehydrase-isomerase"/>
    <property type="match status" value="1"/>
</dbReference>